<accession>A0A5D2INS8</accession>
<proteinExistence type="predicted"/>
<name>A0A5D2INS8_GOSTO</name>
<organism evidence="1 2">
    <name type="scientific">Gossypium tomentosum</name>
    <name type="common">Hawaiian cotton</name>
    <name type="synonym">Gossypium sandvicense</name>
    <dbReference type="NCBI Taxonomy" id="34277"/>
    <lineage>
        <taxon>Eukaryota</taxon>
        <taxon>Viridiplantae</taxon>
        <taxon>Streptophyta</taxon>
        <taxon>Embryophyta</taxon>
        <taxon>Tracheophyta</taxon>
        <taxon>Spermatophyta</taxon>
        <taxon>Magnoliopsida</taxon>
        <taxon>eudicotyledons</taxon>
        <taxon>Gunneridae</taxon>
        <taxon>Pentapetalae</taxon>
        <taxon>rosids</taxon>
        <taxon>malvids</taxon>
        <taxon>Malvales</taxon>
        <taxon>Malvaceae</taxon>
        <taxon>Malvoideae</taxon>
        <taxon>Gossypium</taxon>
    </lineage>
</organism>
<dbReference type="EMBL" id="CM017633">
    <property type="protein sequence ID" value="TYH43679.1"/>
    <property type="molecule type" value="Genomic_DNA"/>
</dbReference>
<keyword evidence="2" id="KW-1185">Reference proteome</keyword>
<evidence type="ECO:0000313" key="1">
    <source>
        <dbReference type="EMBL" id="TYH43679.1"/>
    </source>
</evidence>
<gene>
    <name evidence="1" type="ORF">ES332_D11G143700v1</name>
</gene>
<protein>
    <submittedName>
        <fullName evidence="1">Uncharacterized protein</fullName>
    </submittedName>
</protein>
<evidence type="ECO:0000313" key="2">
    <source>
        <dbReference type="Proteomes" id="UP000322667"/>
    </source>
</evidence>
<reference evidence="1 2" key="1">
    <citation type="submission" date="2019-07" db="EMBL/GenBank/DDBJ databases">
        <title>WGS assembly of Gossypium tomentosum.</title>
        <authorList>
            <person name="Chen Z.J."/>
            <person name="Sreedasyam A."/>
            <person name="Ando A."/>
            <person name="Song Q."/>
            <person name="De L."/>
            <person name="Hulse-Kemp A."/>
            <person name="Ding M."/>
            <person name="Ye W."/>
            <person name="Kirkbride R."/>
            <person name="Jenkins J."/>
            <person name="Plott C."/>
            <person name="Lovell J."/>
            <person name="Lin Y.-M."/>
            <person name="Vaughn R."/>
            <person name="Liu B."/>
            <person name="Li W."/>
            <person name="Simpson S."/>
            <person name="Scheffler B."/>
            <person name="Saski C."/>
            <person name="Grover C."/>
            <person name="Hu G."/>
            <person name="Conover J."/>
            <person name="Carlson J."/>
            <person name="Shu S."/>
            <person name="Boston L."/>
            <person name="Williams M."/>
            <person name="Peterson D."/>
            <person name="Mcgee K."/>
            <person name="Jones D."/>
            <person name="Wendel J."/>
            <person name="Stelly D."/>
            <person name="Grimwood J."/>
            <person name="Schmutz J."/>
        </authorList>
    </citation>
    <scope>NUCLEOTIDE SEQUENCE [LARGE SCALE GENOMIC DNA]</scope>
    <source>
        <strain evidence="1">7179.01</strain>
    </source>
</reference>
<sequence length="42" mass="5029">MVEVCRSESHLQRKQSTLKSIWLTLASFPISRFSRKLKLFIY</sequence>
<dbReference type="AlphaFoldDB" id="A0A5D2INS8"/>
<dbReference type="Proteomes" id="UP000322667">
    <property type="component" value="Chromosome D11"/>
</dbReference>